<dbReference type="InterPro" id="IPR014756">
    <property type="entry name" value="Ig_E-set"/>
</dbReference>
<keyword evidence="4" id="KW-1185">Reference proteome</keyword>
<feature type="region of interest" description="Disordered" evidence="1">
    <location>
        <begin position="1621"/>
        <end position="1653"/>
    </location>
</feature>
<dbReference type="InterPro" id="IPR012334">
    <property type="entry name" value="Pectin_lyas_fold"/>
</dbReference>
<dbReference type="InterPro" id="IPR011050">
    <property type="entry name" value="Pectin_lyase_fold/virulence"/>
</dbReference>
<evidence type="ECO:0000313" key="3">
    <source>
        <dbReference type="EMBL" id="QEE28604.1"/>
    </source>
</evidence>
<dbReference type="GO" id="GO:0016020">
    <property type="term" value="C:membrane"/>
    <property type="evidence" value="ECO:0007669"/>
    <property type="project" value="InterPro"/>
</dbReference>
<dbReference type="CDD" id="cd00102">
    <property type="entry name" value="IPT"/>
    <property type="match status" value="1"/>
</dbReference>
<dbReference type="OrthoDB" id="97798at2"/>
<evidence type="ECO:0000259" key="2">
    <source>
        <dbReference type="PROSITE" id="PS50093"/>
    </source>
</evidence>
<gene>
    <name evidence="3" type="ORF">FTW19_11700</name>
</gene>
<dbReference type="PROSITE" id="PS50093">
    <property type="entry name" value="PKD"/>
    <property type="match status" value="1"/>
</dbReference>
<dbReference type="KEGG" id="talb:FTW19_11700"/>
<proteinExistence type="predicted"/>
<dbReference type="Proteomes" id="UP000321820">
    <property type="component" value="Chromosome"/>
</dbReference>
<name>A0A5B9EAB1_9BACT</name>
<feature type="domain" description="PKD" evidence="2">
    <location>
        <begin position="263"/>
        <end position="351"/>
    </location>
</feature>
<dbReference type="Gene3D" id="2.160.20.10">
    <property type="entry name" value="Single-stranded right-handed beta-helix, Pectin lyase-like"/>
    <property type="match status" value="1"/>
</dbReference>
<dbReference type="InterPro" id="IPR013783">
    <property type="entry name" value="Ig-like_fold"/>
</dbReference>
<dbReference type="SUPFAM" id="SSF51126">
    <property type="entry name" value="Pectin lyase-like"/>
    <property type="match status" value="1"/>
</dbReference>
<dbReference type="InterPro" id="IPR006626">
    <property type="entry name" value="PbH1"/>
</dbReference>
<feature type="compositionally biased region" description="Polar residues" evidence="1">
    <location>
        <begin position="1643"/>
        <end position="1653"/>
    </location>
</feature>
<dbReference type="SUPFAM" id="SSF49313">
    <property type="entry name" value="Cadherin-like"/>
    <property type="match status" value="5"/>
</dbReference>
<evidence type="ECO:0000313" key="4">
    <source>
        <dbReference type="Proteomes" id="UP000321820"/>
    </source>
</evidence>
<reference evidence="3 4" key="1">
    <citation type="submission" date="2019-08" db="EMBL/GenBank/DDBJ databases">
        <title>Complete genome sequence of Terriglobus albidus strain ORNL.</title>
        <authorList>
            <person name="Podar M."/>
        </authorList>
    </citation>
    <scope>NUCLEOTIDE SEQUENCE [LARGE SCALE GENOMIC DNA]</scope>
    <source>
        <strain evidence="3 4">ORNL</strain>
    </source>
</reference>
<feature type="compositionally biased region" description="Low complexity" evidence="1">
    <location>
        <begin position="1626"/>
        <end position="1635"/>
    </location>
</feature>
<evidence type="ECO:0000256" key="1">
    <source>
        <dbReference type="SAM" id="MobiDB-lite"/>
    </source>
</evidence>
<protein>
    <recommendedName>
        <fullName evidence="2">PKD domain-containing protein</fullName>
    </recommendedName>
</protein>
<dbReference type="GO" id="GO:0005509">
    <property type="term" value="F:calcium ion binding"/>
    <property type="evidence" value="ECO:0007669"/>
    <property type="project" value="InterPro"/>
</dbReference>
<dbReference type="InterPro" id="IPR000601">
    <property type="entry name" value="PKD_dom"/>
</dbReference>
<dbReference type="InterPro" id="IPR015919">
    <property type="entry name" value="Cadherin-like_sf"/>
</dbReference>
<organism evidence="3 4">
    <name type="scientific">Terriglobus albidus</name>
    <dbReference type="NCBI Taxonomy" id="1592106"/>
    <lineage>
        <taxon>Bacteria</taxon>
        <taxon>Pseudomonadati</taxon>
        <taxon>Acidobacteriota</taxon>
        <taxon>Terriglobia</taxon>
        <taxon>Terriglobales</taxon>
        <taxon>Acidobacteriaceae</taxon>
        <taxon>Terriglobus</taxon>
    </lineage>
</organism>
<dbReference type="PANTHER" id="PTHR37494:SF1">
    <property type="entry name" value="STAPHYLOCOCCUS AUREUS SURFACE PROTEIN A"/>
    <property type="match status" value="1"/>
</dbReference>
<dbReference type="Pfam" id="PF05345">
    <property type="entry name" value="He_PIG"/>
    <property type="match status" value="11"/>
</dbReference>
<dbReference type="EMBL" id="CP042806">
    <property type="protein sequence ID" value="QEE28604.1"/>
    <property type="molecule type" value="Genomic_DNA"/>
</dbReference>
<dbReference type="SUPFAM" id="SSF81296">
    <property type="entry name" value="E set domains"/>
    <property type="match status" value="1"/>
</dbReference>
<accession>A0A5B9EAB1</accession>
<dbReference type="SMART" id="SM00736">
    <property type="entry name" value="CADG"/>
    <property type="match status" value="2"/>
</dbReference>
<dbReference type="SMART" id="SM00710">
    <property type="entry name" value="PbH1"/>
    <property type="match status" value="11"/>
</dbReference>
<dbReference type="Gene3D" id="2.60.40.10">
    <property type="entry name" value="Immunoglobulins"/>
    <property type="match status" value="12"/>
</dbReference>
<dbReference type="PANTHER" id="PTHR37494">
    <property type="entry name" value="HEMAGGLUTININ"/>
    <property type="match status" value="1"/>
</dbReference>
<sequence>MFGVSGDRIAKLCTRSPVGPHQHLFHLTFFRENERVRKEISVCFTRITQHQIAFCDRSFGFPLFLLTLTLLLLGTNGCGWGGSRVNAASATSTITLNAGQSIQIPATTTSSTSWAVNGTGCSDGSCGTVTPGSGYITYVAPQTVSSPLHTTINATLVTASDAGSIAVTVNPALTVTANLDSATVGSPYSGLVTTAGGSNPVQSSISSGNLPAGLSFDPSTSKIAGTPTAAGTYTFTFKTTDASDAQTNVVTPRTIRVGSTVSPITITSRSLPRGTVGAEYSTQLSATGGSSSYSWAASSGSLPTGLTLSSTGAISGVPANAGTFAVTVTVTDATGASTSTPLTLTVAASTLTVTTTSLPSGTVGTSYTAAISAVGGVSPYACAVASGSLPNGLSLSNCAISGTPTAAANSSLVFAVTDAAGTSASSKSLALTIADAATLDITSPASGTVGVGYSASIGVSGGKGPYTCSMTDGTLPAGILLNNCTLQGTPTTAGVYTLGISATDSSKPTAQGKKKISVVIQGSTTQLTITSPSTATVGQAYNDTIGITGGTSPYACSIVSGTLPSGLSINNCTITGTPSAAGSTSLVVKATDSNHPTDSATASITLTVIAAPATLTLSSPPSGTVGALYNGAIGVAGGTAPYSCTLASGTIPNGLTLTGCSLTGTPTTAGNSTFSIKATDSSGPANATTGPVTLSIAAAPVTLALTAPPSGNVGVAYNGTIGVSGGTAPYTCSLASGSMPSGLTLNSCTISGTPLVAGSYSLSIKATDSASPANTTTATVPLNIIGTASVTLSISSPVSATVGTAYTGAIGVSGGSAPYACSLVTGSVPGLTLSGCSLTGTPTTAGTYSLSVKATDSSSPANSTTGAVSVTVKAAAAATLTLTSPTATATVGTAYTGTIGVSGGTAPYACSLVSGSVPGLTLSGCSLTGTPTTAGTYSLSVKATDSSNPANSTTGTVTVAVKAAAATTLTLTSPTAAATVGTAYTGTIGVSGGTAPYTCALVSGSVPGLTLSGCSLSGTPTTAGTYSLSVKATDSSSPANSTTGTVTVTVNAAVTLTLTSPTTATVGSAYTGTIGVSGGTAPYTCTLTSGTVPAGLTLTNCSLSGTPTTAGASTLTIKATDSSSPAASTTGTVVVTVNTASSSGSSGGPHINYTDLNVGSGTGGDNGNGVYVRIFGSNFGSTQGSSTVALGGQLITNCSLCSWSDTTIIAQLGSAATTGNIVVTVNGAASNGVPFTVTQTDIVFVSPNGADTNTGSFTSPFKSWRAAFNSVTSSDSMTPVRNTVIYLLPGTDVSFDDGRGYKSAISTDIGGSSPTSQLSIVGYPGGTVNVGSSSITYGVHGWGKYVTIANLNIVGQSSAIDAEAGNARIINNSLSCPAPPSGLGGTACLLGETTDPSETWAVHGNNVHDTGGNVDKTYHAVYFSSNVNHADVGWNNVGQNFKGYCRGIMFHATLGSNQYDLHIHDNVVTNSYCDGIALASVNPSQGTVEIYNNVVAHVALASNPYGVANEAGIAINTDPAAGTSSGNVEVYNNTVVDAGAYTLGNQNGCFGVVSSGAGMHLTNNICSQPSSSQPYVESGSTNVSGSRNLWYGAGTAPSWDSSSISSNPLFVSTSNFALQSQSPAKSTGTTSTTSTIDIVGASRGSTPSMGAYQ</sequence>
<dbReference type="InterPro" id="IPR006644">
    <property type="entry name" value="Cadg"/>
</dbReference>